<dbReference type="OrthoDB" id="357309at2"/>
<dbReference type="InterPro" id="IPR011053">
    <property type="entry name" value="Single_hybrid_motif"/>
</dbReference>
<evidence type="ECO:0000259" key="9">
    <source>
        <dbReference type="Pfam" id="PF26002"/>
    </source>
</evidence>
<dbReference type="InterPro" id="IPR050739">
    <property type="entry name" value="MFP"/>
</dbReference>
<evidence type="ECO:0000256" key="8">
    <source>
        <dbReference type="SAM" id="Phobius"/>
    </source>
</evidence>
<sequence length="523" mass="58331">MKPIIVDMKDLSDSVEVYDSKPNPFLVYTIYAILSILIIAIVWACFFKIDNVVKSSGIFKGEDTIYDISSAVSGKIVSANVKNGDHVNEGDVICEVSIESLSDTIVNYQNSLQDAQERLEILEAYENSLDSNTAIETEYSDNKYYEEFVNRRALLLENISANNKSTSSQSEISKGNIESISSAITQYEDKINKLNTAKACVTSRSNSFDSSESYYYSLVNSYISKYDYTKLQYDNTISELKTQLEEIEKQLVEIQNGTASESLAQEKSTLETQKESLNNKISLSQNEQKQALSQLEQTQISTIEQLIENYNDSLTTLKSNLETAKLEMNGIADDSSTSTIAILTEKGKIASERLELEGKIEECEKYLKSYNIQNDNCTITAPSSGYYYVSQDLHEGAYLQEGVSIGSIYPESESGFYAELYISNSDIGKIKEGQNVNFEISSFPSSEYGYFTGEIENISKTITVDENTGAAYYIAKVRCENMVISNKDGDVANLKNGMACTGKVIIGEKTVMKYLLEKINLLD</sequence>
<feature type="coiled-coil region" evidence="7">
    <location>
        <begin position="98"/>
        <end position="132"/>
    </location>
</feature>
<gene>
    <name evidence="10" type="ORF">SAMN05216544_1417</name>
</gene>
<evidence type="ECO:0000256" key="4">
    <source>
        <dbReference type="ARBA" id="ARBA00022692"/>
    </source>
</evidence>
<dbReference type="Pfam" id="PF26002">
    <property type="entry name" value="Beta-barrel_AprE"/>
    <property type="match status" value="1"/>
</dbReference>
<keyword evidence="3" id="KW-0813">Transport</keyword>
<keyword evidence="11" id="KW-1185">Reference proteome</keyword>
<dbReference type="PANTHER" id="PTHR30386:SF26">
    <property type="entry name" value="TRANSPORT PROTEIN COMB"/>
    <property type="match status" value="1"/>
</dbReference>
<keyword evidence="6 8" id="KW-0472">Membrane</keyword>
<dbReference type="EMBL" id="FNHZ01000003">
    <property type="protein sequence ID" value="SDM90248.1"/>
    <property type="molecule type" value="Genomic_DNA"/>
</dbReference>
<organism evidence="10 11">
    <name type="scientific">Lachnospira pectinoschiza</name>
    <dbReference type="NCBI Taxonomy" id="28052"/>
    <lineage>
        <taxon>Bacteria</taxon>
        <taxon>Bacillati</taxon>
        <taxon>Bacillota</taxon>
        <taxon>Clostridia</taxon>
        <taxon>Lachnospirales</taxon>
        <taxon>Lachnospiraceae</taxon>
        <taxon>Lachnospira</taxon>
    </lineage>
</organism>
<evidence type="ECO:0000256" key="3">
    <source>
        <dbReference type="ARBA" id="ARBA00022448"/>
    </source>
</evidence>
<keyword evidence="7" id="KW-0175">Coiled coil</keyword>
<keyword evidence="4 8" id="KW-0812">Transmembrane</keyword>
<dbReference type="InterPro" id="IPR058982">
    <property type="entry name" value="Beta-barrel_AprE"/>
</dbReference>
<dbReference type="GO" id="GO:0016020">
    <property type="term" value="C:membrane"/>
    <property type="evidence" value="ECO:0007669"/>
    <property type="project" value="UniProtKB-SubCell"/>
</dbReference>
<feature type="domain" description="AprE-like beta-barrel" evidence="9">
    <location>
        <begin position="418"/>
        <end position="503"/>
    </location>
</feature>
<keyword evidence="5 8" id="KW-1133">Transmembrane helix</keyword>
<comment type="similarity">
    <text evidence="2">Belongs to the membrane fusion protein (MFP) (TC 8.A.1) family.</text>
</comment>
<comment type="subcellular location">
    <subcellularLocation>
        <location evidence="1">Membrane</location>
        <topology evidence="1">Single-pass membrane protein</topology>
    </subcellularLocation>
</comment>
<accession>A0A1G9X0M3</accession>
<dbReference type="RefSeq" id="WP_074521554.1">
    <property type="nucleotide sequence ID" value="NZ_FNHZ01000003.1"/>
</dbReference>
<evidence type="ECO:0000313" key="11">
    <source>
        <dbReference type="Proteomes" id="UP000187651"/>
    </source>
</evidence>
<name>A0A1G9X0M3_9FIRM</name>
<dbReference type="AlphaFoldDB" id="A0A1G9X0M3"/>
<dbReference type="Gene3D" id="2.40.50.100">
    <property type="match status" value="1"/>
</dbReference>
<evidence type="ECO:0000256" key="5">
    <source>
        <dbReference type="ARBA" id="ARBA00022989"/>
    </source>
</evidence>
<evidence type="ECO:0000256" key="1">
    <source>
        <dbReference type="ARBA" id="ARBA00004167"/>
    </source>
</evidence>
<proteinExistence type="inferred from homology"/>
<dbReference type="GO" id="GO:0009306">
    <property type="term" value="P:protein secretion"/>
    <property type="evidence" value="ECO:0007669"/>
    <property type="project" value="InterPro"/>
</dbReference>
<dbReference type="SUPFAM" id="SSF51230">
    <property type="entry name" value="Single hybrid motif"/>
    <property type="match status" value="1"/>
</dbReference>
<dbReference type="Gene3D" id="2.40.30.170">
    <property type="match status" value="1"/>
</dbReference>
<feature type="transmembrane region" description="Helical" evidence="8">
    <location>
        <begin position="25"/>
        <end position="46"/>
    </location>
</feature>
<evidence type="ECO:0000256" key="2">
    <source>
        <dbReference type="ARBA" id="ARBA00009477"/>
    </source>
</evidence>
<feature type="coiled-coil region" evidence="7">
    <location>
        <begin position="230"/>
        <end position="327"/>
    </location>
</feature>
<reference evidence="11" key="1">
    <citation type="submission" date="2016-10" db="EMBL/GenBank/DDBJ databases">
        <authorList>
            <person name="Varghese N."/>
            <person name="Submissions S."/>
        </authorList>
    </citation>
    <scope>NUCLEOTIDE SEQUENCE [LARGE SCALE GENOMIC DNA]</scope>
    <source>
        <strain evidence="11">M83</strain>
    </source>
</reference>
<dbReference type="PANTHER" id="PTHR30386">
    <property type="entry name" value="MEMBRANE FUSION SUBUNIT OF EMRAB-TOLC MULTIDRUG EFFLUX PUMP"/>
    <property type="match status" value="1"/>
</dbReference>
<evidence type="ECO:0000256" key="6">
    <source>
        <dbReference type="ARBA" id="ARBA00023136"/>
    </source>
</evidence>
<dbReference type="PROSITE" id="PS00543">
    <property type="entry name" value="HLYD_FAMILY"/>
    <property type="match status" value="1"/>
</dbReference>
<protein>
    <submittedName>
        <fullName evidence="10">Biotin-lipoyl like</fullName>
    </submittedName>
</protein>
<dbReference type="InterPro" id="IPR006144">
    <property type="entry name" value="Secretion_HlyD_CS"/>
</dbReference>
<evidence type="ECO:0000256" key="7">
    <source>
        <dbReference type="SAM" id="Coils"/>
    </source>
</evidence>
<evidence type="ECO:0000313" key="10">
    <source>
        <dbReference type="EMBL" id="SDM90248.1"/>
    </source>
</evidence>
<dbReference type="Proteomes" id="UP000187651">
    <property type="component" value="Unassembled WGS sequence"/>
</dbReference>